<evidence type="ECO:0000313" key="1">
    <source>
        <dbReference type="EMBL" id="MBD7915120.1"/>
    </source>
</evidence>
<comment type="caution">
    <text evidence="1">The sequence shown here is derived from an EMBL/GenBank/DDBJ whole genome shotgun (WGS) entry which is preliminary data.</text>
</comment>
<protein>
    <submittedName>
        <fullName evidence="1">Uncharacterized protein</fullName>
    </submittedName>
</protein>
<name>A0ABR8Q3X5_9CLOT</name>
<organism evidence="1 2">
    <name type="scientific">Clostridium gallinarum</name>
    <dbReference type="NCBI Taxonomy" id="2762246"/>
    <lineage>
        <taxon>Bacteria</taxon>
        <taxon>Bacillati</taxon>
        <taxon>Bacillota</taxon>
        <taxon>Clostridia</taxon>
        <taxon>Eubacteriales</taxon>
        <taxon>Clostridiaceae</taxon>
        <taxon>Clostridium</taxon>
    </lineage>
</organism>
<evidence type="ECO:0000313" key="2">
    <source>
        <dbReference type="Proteomes" id="UP000640335"/>
    </source>
</evidence>
<gene>
    <name evidence="1" type="ORF">H9660_08150</name>
</gene>
<sequence length="140" mass="16461">MDAIIYKLVLNYLNKKVTVDLKDEFINASVHFNINNDIYKKYSSVEIEYMLSTIGDNNIIDYIELCSVCGYILYRSIENNELEEENRIEALQRILEISNSISSYLRGYLNEEELYKTLLRVTEKFNLSKKEVEILIANLK</sequence>
<dbReference type="EMBL" id="JACSQZ010000024">
    <property type="protein sequence ID" value="MBD7915120.1"/>
    <property type="molecule type" value="Genomic_DNA"/>
</dbReference>
<dbReference type="Proteomes" id="UP000640335">
    <property type="component" value="Unassembled WGS sequence"/>
</dbReference>
<keyword evidence="2" id="KW-1185">Reference proteome</keyword>
<dbReference type="RefSeq" id="WP_191749883.1">
    <property type="nucleotide sequence ID" value="NZ_JACSQZ010000024.1"/>
</dbReference>
<accession>A0ABR8Q3X5</accession>
<proteinExistence type="predicted"/>
<reference evidence="1 2" key="1">
    <citation type="submission" date="2020-08" db="EMBL/GenBank/DDBJ databases">
        <title>A Genomic Blueprint of the Chicken Gut Microbiome.</title>
        <authorList>
            <person name="Gilroy R."/>
            <person name="Ravi A."/>
            <person name="Getino M."/>
            <person name="Pursley I."/>
            <person name="Horton D.L."/>
            <person name="Alikhan N.-F."/>
            <person name="Baker D."/>
            <person name="Gharbi K."/>
            <person name="Hall N."/>
            <person name="Watson M."/>
            <person name="Adriaenssens E.M."/>
            <person name="Foster-Nyarko E."/>
            <person name="Jarju S."/>
            <person name="Secka A."/>
            <person name="Antonio M."/>
            <person name="Oren A."/>
            <person name="Chaudhuri R."/>
            <person name="La Ragione R.M."/>
            <person name="Hildebrand F."/>
            <person name="Pallen M.J."/>
        </authorList>
    </citation>
    <scope>NUCLEOTIDE SEQUENCE [LARGE SCALE GENOMIC DNA]</scope>
    <source>
        <strain evidence="1 2">Sa3CUN1</strain>
    </source>
</reference>